<feature type="domain" description="NAD(P)-binding" evidence="1">
    <location>
        <begin position="6"/>
        <end position="174"/>
    </location>
</feature>
<dbReference type="SUPFAM" id="SSF51735">
    <property type="entry name" value="NAD(P)-binding Rossmann-fold domains"/>
    <property type="match status" value="1"/>
</dbReference>
<name>A0ABP5E2Q5_9PSEU</name>
<dbReference type="InterPro" id="IPR051604">
    <property type="entry name" value="Ergot_Alk_Oxidoreductase"/>
</dbReference>
<evidence type="ECO:0000313" key="3">
    <source>
        <dbReference type="Proteomes" id="UP001501116"/>
    </source>
</evidence>
<dbReference type="InterPro" id="IPR016040">
    <property type="entry name" value="NAD(P)-bd_dom"/>
</dbReference>
<protein>
    <submittedName>
        <fullName evidence="2">NAD(P)H-binding protein</fullName>
    </submittedName>
</protein>
<evidence type="ECO:0000259" key="1">
    <source>
        <dbReference type="Pfam" id="PF13460"/>
    </source>
</evidence>
<reference evidence="3" key="1">
    <citation type="journal article" date="2019" name="Int. J. Syst. Evol. Microbiol.">
        <title>The Global Catalogue of Microorganisms (GCM) 10K type strain sequencing project: providing services to taxonomists for standard genome sequencing and annotation.</title>
        <authorList>
            <consortium name="The Broad Institute Genomics Platform"/>
            <consortium name="The Broad Institute Genome Sequencing Center for Infectious Disease"/>
            <person name="Wu L."/>
            <person name="Ma J."/>
        </authorList>
    </citation>
    <scope>NUCLEOTIDE SEQUENCE [LARGE SCALE GENOMIC DNA]</scope>
    <source>
        <strain evidence="3">JCM 14545</strain>
    </source>
</reference>
<proteinExistence type="predicted"/>
<sequence>MILVTGATGNIGRHVVGGLLARGLSVRAMTRDPAAAGITPGAEVTRGDLAEPAGLPLNGVEAVYLMAMGGAPAEVVERFERAGVRRVVLLSTADVLDGVPVQPDEVAVRHHRFEAAIAASGLEWTFLRPNELAGNALHWAPQIAEGDVVRAPFPLACTVPIHERDVADVAVEALVGDGHHGAKYALTGPAAITHADQLRLIGAALGRSLTFAEIAADEAREQMTRYAPAPIVDAVLGQLAAAVARPYVPTGVVEEVTGRPPRGFADWAAEHAADFG</sequence>
<dbReference type="EMBL" id="BAAANN010000052">
    <property type="protein sequence ID" value="GAA1989578.1"/>
    <property type="molecule type" value="Genomic_DNA"/>
</dbReference>
<dbReference type="PANTHER" id="PTHR43162:SF1">
    <property type="entry name" value="PRESTALK A DIFFERENTIATION PROTEIN A"/>
    <property type="match status" value="1"/>
</dbReference>
<dbReference type="Gene3D" id="3.40.50.720">
    <property type="entry name" value="NAD(P)-binding Rossmann-like Domain"/>
    <property type="match status" value="1"/>
</dbReference>
<keyword evidence="3" id="KW-1185">Reference proteome</keyword>
<dbReference type="Pfam" id="PF13460">
    <property type="entry name" value="NAD_binding_10"/>
    <property type="match status" value="1"/>
</dbReference>
<evidence type="ECO:0000313" key="2">
    <source>
        <dbReference type="EMBL" id="GAA1989578.1"/>
    </source>
</evidence>
<accession>A0ABP5E2Q5</accession>
<dbReference type="RefSeq" id="WP_344430798.1">
    <property type="nucleotide sequence ID" value="NZ_BAAANN010000052.1"/>
</dbReference>
<gene>
    <name evidence="2" type="ORF">GCM10009754_79830</name>
</gene>
<dbReference type="Proteomes" id="UP001501116">
    <property type="component" value="Unassembled WGS sequence"/>
</dbReference>
<comment type="caution">
    <text evidence="2">The sequence shown here is derived from an EMBL/GenBank/DDBJ whole genome shotgun (WGS) entry which is preliminary data.</text>
</comment>
<organism evidence="2 3">
    <name type="scientific">Amycolatopsis minnesotensis</name>
    <dbReference type="NCBI Taxonomy" id="337894"/>
    <lineage>
        <taxon>Bacteria</taxon>
        <taxon>Bacillati</taxon>
        <taxon>Actinomycetota</taxon>
        <taxon>Actinomycetes</taxon>
        <taxon>Pseudonocardiales</taxon>
        <taxon>Pseudonocardiaceae</taxon>
        <taxon>Amycolatopsis</taxon>
    </lineage>
</organism>
<dbReference type="InterPro" id="IPR036291">
    <property type="entry name" value="NAD(P)-bd_dom_sf"/>
</dbReference>
<dbReference type="PANTHER" id="PTHR43162">
    <property type="match status" value="1"/>
</dbReference>